<dbReference type="GO" id="GO:0016757">
    <property type="term" value="F:glycosyltransferase activity"/>
    <property type="evidence" value="ECO:0007669"/>
    <property type="project" value="UniProtKB-KW"/>
</dbReference>
<evidence type="ECO:0000256" key="1">
    <source>
        <dbReference type="ARBA" id="ARBA00022676"/>
    </source>
</evidence>
<reference evidence="6" key="1">
    <citation type="journal article" date="2019" name="Int. J. Syst. Evol. Microbiol.">
        <title>The Global Catalogue of Microorganisms (GCM) 10K type strain sequencing project: providing services to taxonomists for standard genome sequencing and annotation.</title>
        <authorList>
            <consortium name="The Broad Institute Genomics Platform"/>
            <consortium name="The Broad Institute Genome Sequencing Center for Infectious Disease"/>
            <person name="Wu L."/>
            <person name="Ma J."/>
        </authorList>
    </citation>
    <scope>NUCLEOTIDE SEQUENCE [LARGE SCALE GENOMIC DNA]</scope>
    <source>
        <strain evidence="6">JCM 30346</strain>
    </source>
</reference>
<protein>
    <submittedName>
        <fullName evidence="5">Glycosyltransferase</fullName>
        <ecNumber evidence="5">2.4.-.-</ecNumber>
    </submittedName>
</protein>
<keyword evidence="2 5" id="KW-0808">Transferase</keyword>
<evidence type="ECO:0000259" key="3">
    <source>
        <dbReference type="Pfam" id="PF00534"/>
    </source>
</evidence>
<evidence type="ECO:0000313" key="6">
    <source>
        <dbReference type="Proteomes" id="UP001596137"/>
    </source>
</evidence>
<dbReference type="PANTHER" id="PTHR45947:SF3">
    <property type="entry name" value="SULFOQUINOVOSYL TRANSFERASE SQD2"/>
    <property type="match status" value="1"/>
</dbReference>
<dbReference type="InterPro" id="IPR050194">
    <property type="entry name" value="Glycosyltransferase_grp1"/>
</dbReference>
<evidence type="ECO:0000313" key="5">
    <source>
        <dbReference type="EMBL" id="MFC6086522.1"/>
    </source>
</evidence>
<dbReference type="EC" id="2.4.-.-" evidence="5"/>
<feature type="domain" description="Glycosyltransferase subfamily 4-like N-terminal" evidence="4">
    <location>
        <begin position="11"/>
        <end position="134"/>
    </location>
</feature>
<keyword evidence="6" id="KW-1185">Reference proteome</keyword>
<dbReference type="SUPFAM" id="SSF53756">
    <property type="entry name" value="UDP-Glycosyltransferase/glycogen phosphorylase"/>
    <property type="match status" value="1"/>
</dbReference>
<dbReference type="EMBL" id="JBHSRF010000090">
    <property type="protein sequence ID" value="MFC6086522.1"/>
    <property type="molecule type" value="Genomic_DNA"/>
</dbReference>
<feature type="domain" description="Glycosyl transferase family 1" evidence="3">
    <location>
        <begin position="144"/>
        <end position="274"/>
    </location>
</feature>
<dbReference type="PANTHER" id="PTHR45947">
    <property type="entry name" value="SULFOQUINOVOSYL TRANSFERASE SQD2"/>
    <property type="match status" value="1"/>
</dbReference>
<dbReference type="Proteomes" id="UP001596137">
    <property type="component" value="Unassembled WGS sequence"/>
</dbReference>
<proteinExistence type="predicted"/>
<gene>
    <name evidence="5" type="ORF">ACFP1K_35495</name>
</gene>
<evidence type="ECO:0000256" key="2">
    <source>
        <dbReference type="ARBA" id="ARBA00022679"/>
    </source>
</evidence>
<evidence type="ECO:0000259" key="4">
    <source>
        <dbReference type="Pfam" id="PF13439"/>
    </source>
</evidence>
<dbReference type="RefSeq" id="WP_380761800.1">
    <property type="nucleotide sequence ID" value="NZ_JBHSRF010000090.1"/>
</dbReference>
<keyword evidence="1 5" id="KW-0328">Glycosyltransferase</keyword>
<dbReference type="InterPro" id="IPR028098">
    <property type="entry name" value="Glyco_trans_4-like_N"/>
</dbReference>
<organism evidence="5 6">
    <name type="scientific">Sphaerisporangium aureirubrum</name>
    <dbReference type="NCBI Taxonomy" id="1544736"/>
    <lineage>
        <taxon>Bacteria</taxon>
        <taxon>Bacillati</taxon>
        <taxon>Actinomycetota</taxon>
        <taxon>Actinomycetes</taxon>
        <taxon>Streptosporangiales</taxon>
        <taxon>Streptosporangiaceae</taxon>
        <taxon>Sphaerisporangium</taxon>
    </lineage>
</organism>
<dbReference type="Gene3D" id="3.40.50.2000">
    <property type="entry name" value="Glycogen Phosphorylase B"/>
    <property type="match status" value="2"/>
</dbReference>
<dbReference type="Pfam" id="PF00534">
    <property type="entry name" value="Glycos_transf_1"/>
    <property type="match status" value="1"/>
</dbReference>
<accession>A0ABW1NUX0</accession>
<comment type="caution">
    <text evidence="5">The sequence shown here is derived from an EMBL/GenBank/DDBJ whole genome shotgun (WGS) entry which is preliminary data.</text>
</comment>
<name>A0ABW1NUX0_9ACTN</name>
<dbReference type="Pfam" id="PF13439">
    <property type="entry name" value="Glyco_transf_4"/>
    <property type="match status" value="1"/>
</dbReference>
<sequence length="332" mass="36866">MSESAFTVRGHGVHSVFEESVRAVDHMPDFTRVSGMRAYRRDVILHVHTMGPFAVARMLAHRGPKLISAHVTPETLAGSIRGSHLVHGLVRRYMRAVFDMADLVLSVSKATTAELEELGVRGPILPMSNAIDERRIQPLLDRRAELRQGYGWDDRPVVLGVGQIQPRKGVEEFVACARSLPHLRFVWVGGMQFGMLSDAREDLTRLRAEAPSNVTFTGLVPREEVFAYCAAADVFFLPSKHETFGLATLEAATAALPLVLTDLPCYQEWLKDAYLHAGTVPEYVTVLRGLEDPSARSRWGALASRTAVRYDSRMLADGLREAYLLAAARHRP</sequence>
<dbReference type="InterPro" id="IPR001296">
    <property type="entry name" value="Glyco_trans_1"/>
</dbReference>